<accession>A0A2X2GTC7</accession>
<reference evidence="3 4" key="1">
    <citation type="submission" date="2018-06" db="EMBL/GenBank/DDBJ databases">
        <authorList>
            <consortium name="Pathogen Informatics"/>
            <person name="Doyle S."/>
        </authorList>
    </citation>
    <scope>NUCLEOTIDE SEQUENCE [LARGE SCALE GENOMIC DNA]</scope>
    <source>
        <strain evidence="3 4">NCTC11544</strain>
    </source>
</reference>
<organism evidence="3 4">
    <name type="scientific">Serratia quinivorans</name>
    <dbReference type="NCBI Taxonomy" id="137545"/>
    <lineage>
        <taxon>Bacteria</taxon>
        <taxon>Pseudomonadati</taxon>
        <taxon>Pseudomonadota</taxon>
        <taxon>Gammaproteobacteria</taxon>
        <taxon>Enterobacterales</taxon>
        <taxon>Yersiniaceae</taxon>
        <taxon>Serratia</taxon>
    </lineage>
</organism>
<evidence type="ECO:0000313" key="5">
    <source>
        <dbReference type="Proteomes" id="UP001558101"/>
    </source>
</evidence>
<name>A0A2X2GTC7_9GAMM</name>
<proteinExistence type="predicted"/>
<evidence type="ECO:0000313" key="3">
    <source>
        <dbReference type="EMBL" id="SUI50803.1"/>
    </source>
</evidence>
<dbReference type="EMBL" id="UGYN01000002">
    <property type="protein sequence ID" value="SUI50803.1"/>
    <property type="molecule type" value="Genomic_DNA"/>
</dbReference>
<dbReference type="PANTHER" id="PTHR38013:SF1">
    <property type="entry name" value="GLYCOPROTEIN_POLYSACCHARIDE METABOLISM"/>
    <property type="match status" value="1"/>
</dbReference>
<dbReference type="Pfam" id="PF09619">
    <property type="entry name" value="YscW"/>
    <property type="match status" value="1"/>
</dbReference>
<keyword evidence="2" id="KW-0449">Lipoprotein</keyword>
<dbReference type="EMBL" id="JBFQXQ010000001">
    <property type="protein sequence ID" value="MEX3170694.1"/>
    <property type="molecule type" value="Genomic_DNA"/>
</dbReference>
<dbReference type="GeneID" id="74949332"/>
<evidence type="ECO:0000313" key="4">
    <source>
        <dbReference type="Proteomes" id="UP000255529"/>
    </source>
</evidence>
<evidence type="ECO:0000313" key="2">
    <source>
        <dbReference type="EMBL" id="MEX3170694.1"/>
    </source>
</evidence>
<evidence type="ECO:0000256" key="1">
    <source>
        <dbReference type="SAM" id="SignalP"/>
    </source>
</evidence>
<feature type="signal peptide" evidence="1">
    <location>
        <begin position="1"/>
        <end position="21"/>
    </location>
</feature>
<dbReference type="AlphaFoldDB" id="A0A2X2GTC7"/>
<sequence length="163" mass="16889">MKLWQIVGGAAALTLTLAGCAQKSANVPVPTTGNPAIAQTQIQGPAVTGSVNIRQRIALPPDAVLTVTLSDASLADAPSKVIAQRAVRTEGKQAPFNFVLPYNPADIQPNARIILSAAITVNGQMTFITDTIQEVVNRNGTRADLVMVPVQGVAVQAAPATMP</sequence>
<gene>
    <name evidence="2" type="ORF">AB4M04_01165</name>
    <name evidence="3" type="ORF">NCTC11544_01194</name>
</gene>
<dbReference type="RefSeq" id="WP_012005552.1">
    <property type="nucleotide sequence ID" value="NZ_CAMIRF010000006.1"/>
</dbReference>
<dbReference type="InterPro" id="IPR039366">
    <property type="entry name" value="Pilotin"/>
</dbReference>
<keyword evidence="1" id="KW-0732">Signal</keyword>
<dbReference type="InterPro" id="IPR053196">
    <property type="entry name" value="Lipoprotein_YbaY-like"/>
</dbReference>
<dbReference type="PANTHER" id="PTHR38013">
    <property type="entry name" value="GLYCOPROTEIN/POLYSACCHARIDE METABOLISM"/>
    <property type="match status" value="1"/>
</dbReference>
<dbReference type="PROSITE" id="PS51257">
    <property type="entry name" value="PROKAR_LIPOPROTEIN"/>
    <property type="match status" value="1"/>
</dbReference>
<keyword evidence="5" id="KW-1185">Reference proteome</keyword>
<reference evidence="2 5" key="2">
    <citation type="submission" date="2024-07" db="EMBL/GenBank/DDBJ databases">
        <title>Genomes of novel Serratia strains from suburban soil.</title>
        <authorList>
            <person name="Markert E.X."/>
            <person name="Severe K."/>
            <person name="Severe L."/>
            <person name="Twing K.I."/>
            <person name="Ward L.M."/>
        </authorList>
    </citation>
    <scope>NUCLEOTIDE SEQUENCE [LARGE SCALE GENOMIC DNA]</scope>
    <source>
        <strain evidence="2 5">3C-UT</strain>
    </source>
</reference>
<protein>
    <submittedName>
        <fullName evidence="2">YbaY family lipoprotein</fullName>
    </submittedName>
</protein>
<dbReference type="Proteomes" id="UP000255529">
    <property type="component" value="Unassembled WGS sequence"/>
</dbReference>
<dbReference type="Proteomes" id="UP001558101">
    <property type="component" value="Unassembled WGS sequence"/>
</dbReference>
<feature type="chain" id="PRO_5030061290" evidence="1">
    <location>
        <begin position="22"/>
        <end position="163"/>
    </location>
</feature>